<accession>A0A1S4C881</accession>
<dbReference type="AlphaFoldDB" id="A0A1S4C881"/>
<name>A0A1S4C881_TOBAC</name>
<dbReference type="KEGG" id="nta:107816166"/>
<organism evidence="1">
    <name type="scientific">Nicotiana tabacum</name>
    <name type="common">Common tobacco</name>
    <dbReference type="NCBI Taxonomy" id="4097"/>
    <lineage>
        <taxon>Eukaryota</taxon>
        <taxon>Viridiplantae</taxon>
        <taxon>Streptophyta</taxon>
        <taxon>Embryophyta</taxon>
        <taxon>Tracheophyta</taxon>
        <taxon>Spermatophyta</taxon>
        <taxon>Magnoliopsida</taxon>
        <taxon>eudicotyledons</taxon>
        <taxon>Gunneridae</taxon>
        <taxon>Pentapetalae</taxon>
        <taxon>asterids</taxon>
        <taxon>lamiids</taxon>
        <taxon>Solanales</taxon>
        <taxon>Solanaceae</taxon>
        <taxon>Nicotianoideae</taxon>
        <taxon>Nicotianeae</taxon>
        <taxon>Nicotiana</taxon>
    </lineage>
</organism>
<sequence length="115" mass="13547">MPGTCYLNQPILGQMKRNHVVYYFLHWDLHLFSSAYQLMDLLGENAAKLLSSLDDLPVGSICHTCRMRSYYVVSGTKLLYSICTGYMDIRYRYERSFVNKIVHFWEHADQRIKSL</sequence>
<dbReference type="PaxDb" id="4097-A0A1S4C881"/>
<proteinExistence type="predicted"/>
<evidence type="ECO:0000313" key="1">
    <source>
        <dbReference type="RefSeq" id="XP_016497340.1"/>
    </source>
</evidence>
<gene>
    <name evidence="1" type="primary">LOC107816166</name>
</gene>
<reference evidence="1" key="1">
    <citation type="submission" date="2025-08" db="UniProtKB">
        <authorList>
            <consortium name="RefSeq"/>
        </authorList>
    </citation>
    <scope>IDENTIFICATION</scope>
</reference>
<dbReference type="RefSeq" id="XP_016497340.1">
    <property type="nucleotide sequence ID" value="XM_016641854.1"/>
</dbReference>
<protein>
    <submittedName>
        <fullName evidence="1">Uncharacterized protein</fullName>
    </submittedName>
</protein>